<dbReference type="PANTHER" id="PTHR32319:SF0">
    <property type="entry name" value="BACTERIAL HEMOLYSIN-LIKE PROTEIN"/>
    <property type="match status" value="1"/>
</dbReference>
<evidence type="ECO:0000256" key="1">
    <source>
        <dbReference type="ARBA" id="ARBA00022884"/>
    </source>
</evidence>
<dbReference type="InterPro" id="IPR004538">
    <property type="entry name" value="Hemolysin_A/TlyA"/>
</dbReference>
<keyword evidence="5" id="KW-0489">Methyltransferase</keyword>
<dbReference type="GO" id="GO:0032259">
    <property type="term" value="P:methylation"/>
    <property type="evidence" value="ECO:0007669"/>
    <property type="project" value="UniProtKB-KW"/>
</dbReference>
<keyword evidence="6" id="KW-1185">Reference proteome</keyword>
<evidence type="ECO:0000256" key="2">
    <source>
        <dbReference type="ARBA" id="ARBA00029460"/>
    </source>
</evidence>
<reference evidence="5 6" key="1">
    <citation type="submission" date="2018-02" db="EMBL/GenBank/DDBJ databases">
        <title>Mycoplasma marinum and Mycoplasma todarodis sp. nov., moderately halophilic and psychrotolerant mycoplasmas isolated from cephalopods.</title>
        <authorList>
            <person name="Viver T."/>
        </authorList>
    </citation>
    <scope>NUCLEOTIDE SEQUENCE [LARGE SCALE GENOMIC DNA]</scope>
    <source>
        <strain evidence="5 6">PE</strain>
    </source>
</reference>
<organism evidence="5 6">
    <name type="scientific">Mycoplasma marinum</name>
    <dbReference type="NCBI Taxonomy" id="1937190"/>
    <lineage>
        <taxon>Bacteria</taxon>
        <taxon>Bacillati</taxon>
        <taxon>Mycoplasmatota</taxon>
        <taxon>Mollicutes</taxon>
        <taxon>Mycoplasmataceae</taxon>
        <taxon>Mycoplasma</taxon>
    </lineage>
</organism>
<sequence>MKTVLQIIIEYGYSKEEAERLIRAGKVKINGNDAFIPSEKFKNSNEIYIKDSKKWVSRGAYKLLSAFQEFNLDITNKVGLDIGSSTGGFTEVLLSKGAKKVYSLDVGTNQLDFSLRRNEKVITLEKTNLKKINKEMFGEELDLVVTDVSFISLKEVFKVLKGTIEPGIQLMALIKPQFEAFSDQVEDGGYVPEKLHEEIIKRVKQHAKDNGFEYIIHKASPIKGNKAKNIEYIALFERRL</sequence>
<dbReference type="EMBL" id="PSZO01000023">
    <property type="protein sequence ID" value="TCG10738.1"/>
    <property type="molecule type" value="Genomic_DNA"/>
</dbReference>
<dbReference type="InterPro" id="IPR002877">
    <property type="entry name" value="RNA_MeTrfase_FtsJ_dom"/>
</dbReference>
<evidence type="ECO:0000259" key="4">
    <source>
        <dbReference type="SMART" id="SM00363"/>
    </source>
</evidence>
<protein>
    <submittedName>
        <fullName evidence="5">TlyA family rRNA (Cytidine-2'-O)-methyltransferase</fullName>
    </submittedName>
</protein>
<dbReference type="CDD" id="cd00165">
    <property type="entry name" value="S4"/>
    <property type="match status" value="1"/>
</dbReference>
<feature type="domain" description="RNA-binding S4" evidence="4">
    <location>
        <begin position="2"/>
        <end position="64"/>
    </location>
</feature>
<comment type="caution">
    <text evidence="5">The sequence shown here is derived from an EMBL/GenBank/DDBJ whole genome shotgun (WGS) entry which is preliminary data.</text>
</comment>
<dbReference type="RefSeq" id="WP_131599492.1">
    <property type="nucleotide sequence ID" value="NZ_CBDBYK010000020.1"/>
</dbReference>
<dbReference type="Gene3D" id="3.10.290.10">
    <property type="entry name" value="RNA-binding S4 domain"/>
    <property type="match status" value="1"/>
</dbReference>
<keyword evidence="1 3" id="KW-0694">RNA-binding</keyword>
<dbReference type="Proteomes" id="UP000294192">
    <property type="component" value="Unassembled WGS sequence"/>
</dbReference>
<dbReference type="Gene3D" id="3.40.50.150">
    <property type="entry name" value="Vaccinia Virus protein VP39"/>
    <property type="match status" value="1"/>
</dbReference>
<dbReference type="CDD" id="cd02440">
    <property type="entry name" value="AdoMet_MTases"/>
    <property type="match status" value="1"/>
</dbReference>
<dbReference type="Pfam" id="PF01728">
    <property type="entry name" value="FtsJ"/>
    <property type="match status" value="1"/>
</dbReference>
<dbReference type="InterPro" id="IPR002942">
    <property type="entry name" value="S4_RNA-bd"/>
</dbReference>
<dbReference type="PANTHER" id="PTHR32319">
    <property type="entry name" value="BACTERIAL HEMOLYSIN-LIKE PROTEIN"/>
    <property type="match status" value="1"/>
</dbReference>
<proteinExistence type="inferred from homology"/>
<dbReference type="NCBIfam" id="TIGR00478">
    <property type="entry name" value="tly"/>
    <property type="match status" value="1"/>
</dbReference>
<dbReference type="SUPFAM" id="SSF53335">
    <property type="entry name" value="S-adenosyl-L-methionine-dependent methyltransferases"/>
    <property type="match status" value="1"/>
</dbReference>
<dbReference type="InterPro" id="IPR047048">
    <property type="entry name" value="TlyA"/>
</dbReference>
<evidence type="ECO:0000313" key="5">
    <source>
        <dbReference type="EMBL" id="TCG10738.1"/>
    </source>
</evidence>
<dbReference type="OrthoDB" id="9784736at2"/>
<dbReference type="AlphaFoldDB" id="A0A4V2NHZ2"/>
<gene>
    <name evidence="5" type="ORF">C4B24_04090</name>
</gene>
<dbReference type="GO" id="GO:0008168">
    <property type="term" value="F:methyltransferase activity"/>
    <property type="evidence" value="ECO:0007669"/>
    <property type="project" value="UniProtKB-KW"/>
</dbReference>
<dbReference type="GO" id="GO:0003723">
    <property type="term" value="F:RNA binding"/>
    <property type="evidence" value="ECO:0007669"/>
    <property type="project" value="UniProtKB-KW"/>
</dbReference>
<keyword evidence="5" id="KW-0808">Transferase</keyword>
<comment type="similarity">
    <text evidence="2">Belongs to the TlyA family.</text>
</comment>
<dbReference type="Pfam" id="PF01479">
    <property type="entry name" value="S4"/>
    <property type="match status" value="1"/>
</dbReference>
<dbReference type="PROSITE" id="PS50889">
    <property type="entry name" value="S4"/>
    <property type="match status" value="1"/>
</dbReference>
<dbReference type="SMART" id="SM00363">
    <property type="entry name" value="S4"/>
    <property type="match status" value="1"/>
</dbReference>
<name>A0A4V2NHZ2_9MOLU</name>
<evidence type="ECO:0000313" key="6">
    <source>
        <dbReference type="Proteomes" id="UP000294192"/>
    </source>
</evidence>
<dbReference type="InterPro" id="IPR029063">
    <property type="entry name" value="SAM-dependent_MTases_sf"/>
</dbReference>
<evidence type="ECO:0000256" key="3">
    <source>
        <dbReference type="PROSITE-ProRule" id="PRU00182"/>
    </source>
</evidence>
<dbReference type="InterPro" id="IPR036986">
    <property type="entry name" value="S4_RNA-bd_sf"/>
</dbReference>
<accession>A0A4V2NHZ2</accession>